<feature type="compositionally biased region" description="Basic and acidic residues" evidence="1">
    <location>
        <begin position="50"/>
        <end position="61"/>
    </location>
</feature>
<reference evidence="3" key="1">
    <citation type="submission" date="2021-01" db="EMBL/GenBank/DDBJ databases">
        <title>Modified the classification status of verrucomicrobia.</title>
        <authorList>
            <person name="Feng X."/>
        </authorList>
    </citation>
    <scope>NUCLEOTIDE SEQUENCE</scope>
    <source>
        <strain evidence="3">KCTC 22041</strain>
    </source>
</reference>
<organism evidence="3 4">
    <name type="scientific">Luteolibacter pohnpeiensis</name>
    <dbReference type="NCBI Taxonomy" id="454153"/>
    <lineage>
        <taxon>Bacteria</taxon>
        <taxon>Pseudomonadati</taxon>
        <taxon>Verrucomicrobiota</taxon>
        <taxon>Verrucomicrobiia</taxon>
        <taxon>Verrucomicrobiales</taxon>
        <taxon>Verrucomicrobiaceae</taxon>
        <taxon>Luteolibacter</taxon>
    </lineage>
</organism>
<keyword evidence="2" id="KW-0472">Membrane</keyword>
<evidence type="ECO:0000256" key="2">
    <source>
        <dbReference type="SAM" id="Phobius"/>
    </source>
</evidence>
<accession>A0A934VPK9</accession>
<feature type="region of interest" description="Disordered" evidence="1">
    <location>
        <begin position="35"/>
        <end position="77"/>
    </location>
</feature>
<comment type="caution">
    <text evidence="3">The sequence shown here is derived from an EMBL/GenBank/DDBJ whole genome shotgun (WGS) entry which is preliminary data.</text>
</comment>
<sequence length="405" mass="44890">MSHRLQLSRFALLVIFATGLGIGLITGWISHGKSSTSEISTSLPPPNWRSNDRARSEDHPARSSRPNAIRHGGAELQSGPAVETAYRNILQNNLEDERLEGFKVLLTTTSPKDFPQIVSLIREMDERGTGNGNEWSALWAEWGRRDPLSAIDFMRSMDWSEWNHTAPEQAINQTMIYWADTDLDGALRHFETVDLPQGREEGLYGLVRGWAAHDPDAAATWLFKTGLGVDGEYGALVEAMSRTEGVQATTEWFEKIVSSGAPQKDIDGLAIKVIGSLVNQDPQQAAGLIERNTTLDWAQNKKLIQATAQEYASADPVDAMDWAERIKSGTAKQQVLNTWAVRDTSAAIEWLDQHQQSTEHTNLAFNLAYQLINIDLGSARKVALSIQDSKARDNLLGVIATKEHH</sequence>
<dbReference type="EMBL" id="JAENIJ010000002">
    <property type="protein sequence ID" value="MBK1881121.1"/>
    <property type="molecule type" value="Genomic_DNA"/>
</dbReference>
<name>A0A934VPK9_9BACT</name>
<keyword evidence="2" id="KW-1133">Transmembrane helix</keyword>
<keyword evidence="4" id="KW-1185">Reference proteome</keyword>
<feature type="transmembrane region" description="Helical" evidence="2">
    <location>
        <begin position="7"/>
        <end position="29"/>
    </location>
</feature>
<dbReference type="RefSeq" id="WP_200266998.1">
    <property type="nucleotide sequence ID" value="NZ_JAENIJ010000002.1"/>
</dbReference>
<protein>
    <submittedName>
        <fullName evidence="3">Uncharacterized protein</fullName>
    </submittedName>
</protein>
<proteinExistence type="predicted"/>
<dbReference type="Proteomes" id="UP000603141">
    <property type="component" value="Unassembled WGS sequence"/>
</dbReference>
<gene>
    <name evidence="3" type="ORF">JIN85_01775</name>
</gene>
<evidence type="ECO:0000313" key="3">
    <source>
        <dbReference type="EMBL" id="MBK1881121.1"/>
    </source>
</evidence>
<dbReference type="AlphaFoldDB" id="A0A934VPK9"/>
<evidence type="ECO:0000313" key="4">
    <source>
        <dbReference type="Proteomes" id="UP000603141"/>
    </source>
</evidence>
<evidence type="ECO:0000256" key="1">
    <source>
        <dbReference type="SAM" id="MobiDB-lite"/>
    </source>
</evidence>
<keyword evidence="2" id="KW-0812">Transmembrane</keyword>